<proteinExistence type="predicted"/>
<dbReference type="STRING" id="1640674.SAMN05216323_103550"/>
<name>A0A1G6MDY4_9BACT</name>
<dbReference type="AlphaFoldDB" id="A0A1G6MDY4"/>
<protein>
    <submittedName>
        <fullName evidence="1">Uncharacterized protein</fullName>
    </submittedName>
</protein>
<dbReference type="RefSeq" id="WP_125869834.1">
    <property type="nucleotide sequence ID" value="NZ_FMYP01000035.1"/>
</dbReference>
<dbReference type="Proteomes" id="UP000199452">
    <property type="component" value="Unassembled WGS sequence"/>
</dbReference>
<evidence type="ECO:0000313" key="2">
    <source>
        <dbReference type="Proteomes" id="UP000199452"/>
    </source>
</evidence>
<gene>
    <name evidence="1" type="ORF">SAMN05216323_103550</name>
</gene>
<keyword evidence="2" id="KW-1185">Reference proteome</keyword>
<reference evidence="1 2" key="1">
    <citation type="submission" date="2016-09" db="EMBL/GenBank/DDBJ databases">
        <authorList>
            <person name="Capua I."/>
            <person name="De Benedictis P."/>
            <person name="Joannis T."/>
            <person name="Lombin L.H."/>
            <person name="Cattoli G."/>
        </authorList>
    </citation>
    <scope>NUCLEOTIDE SEQUENCE [LARGE SCALE GENOMIC DNA]</scope>
    <source>
        <strain evidence="1 2">A7P-90m</strain>
    </source>
</reference>
<dbReference type="EMBL" id="FMYP01000035">
    <property type="protein sequence ID" value="SDC53661.1"/>
    <property type="molecule type" value="Genomic_DNA"/>
</dbReference>
<sequence>MKTKRRNYSAFWALLGKMSGNDGNLKEQLVSTVTDGRTTSLQELSDKEYSELVRWMANQVGRFNKTKPITEAEREQRSLVLKLLNKLGVHTINDDWSAVNIFLLDPKIAGRLLYELDEQDLGVLIRKLNSIIDKNKQAGQLSYGINKISLN</sequence>
<accession>A0A1G6MDY4</accession>
<organism evidence="1 2">
    <name type="scientific">Williamwhitmania taraxaci</name>
    <dbReference type="NCBI Taxonomy" id="1640674"/>
    <lineage>
        <taxon>Bacteria</taxon>
        <taxon>Pseudomonadati</taxon>
        <taxon>Bacteroidota</taxon>
        <taxon>Bacteroidia</taxon>
        <taxon>Bacteroidales</taxon>
        <taxon>Williamwhitmaniaceae</taxon>
        <taxon>Williamwhitmania</taxon>
    </lineage>
</organism>
<dbReference type="OrthoDB" id="1068871at2"/>
<evidence type="ECO:0000313" key="1">
    <source>
        <dbReference type="EMBL" id="SDC53661.1"/>
    </source>
</evidence>